<sequence length="365" mass="41456">MKKKVILAMCIAAALALAGCGNKNETAKTDDGQEEAEATVSYEPVLYEDLSSKLISLGQYKGLEVSRDTAEVTDEDVAKEVWDNEKQYLELKDVDRPAEEGDVLTIDFTGYVDGESSDNLKGTDTQLELGSGTFIPGFEDQLIGVNAEDDVEVNVVFPDEYYEEVAGKEARFEVHVSKVQAYDTSVWNDEYVKQNTDYESQEDMENSIRNDLESTAQSDATSNWEYDLIQEVLNGSEFQIEESDKDLYVDQMMSEYESYAAAANMELDDYLSTYLGTTEAQLREFFRTTAEFRVKMTLVFHEIAQQEGITVSDQEYEDRLNELAKQYNYENTDDIVSLYSEEMIREEIVQEKVISLIEENAVQPE</sequence>
<comment type="subcellular location">
    <subcellularLocation>
        <location evidence="2">Cytoplasm</location>
    </subcellularLocation>
</comment>
<feature type="signal peptide" evidence="8">
    <location>
        <begin position="1"/>
        <end position="18"/>
    </location>
</feature>
<gene>
    <name evidence="10" type="primary">tig</name>
    <name evidence="10" type="ORF">WMO62_08580</name>
</gene>
<keyword evidence="4 7" id="KW-0697">Rotamase</keyword>
<dbReference type="Proteomes" id="UP001470288">
    <property type="component" value="Unassembled WGS sequence"/>
</dbReference>
<dbReference type="SUPFAM" id="SSF54534">
    <property type="entry name" value="FKBP-like"/>
    <property type="match status" value="1"/>
</dbReference>
<keyword evidence="6" id="KW-0131">Cell cycle</keyword>
<protein>
    <recommendedName>
        <fullName evidence="7">peptidylprolyl isomerase</fullName>
        <ecNumber evidence="7">5.2.1.8</ecNumber>
    </recommendedName>
</protein>
<feature type="chain" id="PRO_5046828635" description="peptidylprolyl isomerase" evidence="8">
    <location>
        <begin position="19"/>
        <end position="365"/>
    </location>
</feature>
<dbReference type="InterPro" id="IPR005215">
    <property type="entry name" value="Trig_fac"/>
</dbReference>
<organism evidence="10 11">
    <name type="scientific">Hominiventricola aquisgranensis</name>
    <dbReference type="NCBI Taxonomy" id="3133164"/>
    <lineage>
        <taxon>Bacteria</taxon>
        <taxon>Bacillati</taxon>
        <taxon>Bacillota</taxon>
        <taxon>Clostridia</taxon>
        <taxon>Lachnospirales</taxon>
        <taxon>Lachnospiraceae</taxon>
        <taxon>Hominiventricola</taxon>
    </lineage>
</organism>
<comment type="caution">
    <text evidence="10">The sequence shown here is derived from an EMBL/GenBank/DDBJ whole genome shotgun (WGS) entry which is preliminary data.</text>
</comment>
<feature type="domain" description="PPIase FKBP-type" evidence="9">
    <location>
        <begin position="101"/>
        <end position="195"/>
    </location>
</feature>
<dbReference type="Pfam" id="PF00254">
    <property type="entry name" value="FKBP_C"/>
    <property type="match status" value="1"/>
</dbReference>
<evidence type="ECO:0000313" key="10">
    <source>
        <dbReference type="EMBL" id="MEQ2578893.1"/>
    </source>
</evidence>
<proteinExistence type="predicted"/>
<dbReference type="Gene3D" id="1.10.3120.10">
    <property type="entry name" value="Trigger factor, C-terminal domain"/>
    <property type="match status" value="1"/>
</dbReference>
<dbReference type="InterPro" id="IPR008880">
    <property type="entry name" value="Trigger_fac_C"/>
</dbReference>
<evidence type="ECO:0000256" key="8">
    <source>
        <dbReference type="SAM" id="SignalP"/>
    </source>
</evidence>
<dbReference type="InterPro" id="IPR027304">
    <property type="entry name" value="Trigger_fact/SurA_dom_sf"/>
</dbReference>
<dbReference type="Gene3D" id="3.10.50.40">
    <property type="match status" value="1"/>
</dbReference>
<dbReference type="InterPro" id="IPR001179">
    <property type="entry name" value="PPIase_FKBP_dom"/>
</dbReference>
<name>A0ABV1I1T4_9FIRM</name>
<evidence type="ECO:0000256" key="3">
    <source>
        <dbReference type="ARBA" id="ARBA00022618"/>
    </source>
</evidence>
<dbReference type="GO" id="GO:0003755">
    <property type="term" value="F:peptidyl-prolyl cis-trans isomerase activity"/>
    <property type="evidence" value="ECO:0007669"/>
    <property type="project" value="UniProtKB-EC"/>
</dbReference>
<dbReference type="SUPFAM" id="SSF109998">
    <property type="entry name" value="Triger factor/SurA peptide-binding domain-like"/>
    <property type="match status" value="1"/>
</dbReference>
<dbReference type="NCBIfam" id="TIGR00115">
    <property type="entry name" value="tig"/>
    <property type="match status" value="1"/>
</dbReference>
<keyword evidence="8" id="KW-0732">Signal</keyword>
<dbReference type="Pfam" id="PF05698">
    <property type="entry name" value="Trigger_C"/>
    <property type="match status" value="1"/>
</dbReference>
<evidence type="ECO:0000256" key="4">
    <source>
        <dbReference type="ARBA" id="ARBA00023110"/>
    </source>
</evidence>
<evidence type="ECO:0000256" key="5">
    <source>
        <dbReference type="ARBA" id="ARBA00023235"/>
    </source>
</evidence>
<evidence type="ECO:0000259" key="9">
    <source>
        <dbReference type="PROSITE" id="PS50059"/>
    </source>
</evidence>
<evidence type="ECO:0000256" key="6">
    <source>
        <dbReference type="ARBA" id="ARBA00023306"/>
    </source>
</evidence>
<dbReference type="RefSeq" id="WP_349144430.1">
    <property type="nucleotide sequence ID" value="NZ_JBBMFC010000013.1"/>
</dbReference>
<keyword evidence="3" id="KW-0132">Cell division</keyword>
<dbReference type="PROSITE" id="PS50059">
    <property type="entry name" value="FKBP_PPIASE"/>
    <property type="match status" value="1"/>
</dbReference>
<evidence type="ECO:0000256" key="7">
    <source>
        <dbReference type="PROSITE-ProRule" id="PRU00277"/>
    </source>
</evidence>
<keyword evidence="11" id="KW-1185">Reference proteome</keyword>
<evidence type="ECO:0000256" key="1">
    <source>
        <dbReference type="ARBA" id="ARBA00000971"/>
    </source>
</evidence>
<reference evidence="10 11" key="1">
    <citation type="submission" date="2024-03" db="EMBL/GenBank/DDBJ databases">
        <title>Human intestinal bacterial collection.</title>
        <authorList>
            <person name="Pauvert C."/>
            <person name="Hitch T.C.A."/>
            <person name="Clavel T."/>
        </authorList>
    </citation>
    <scope>NUCLEOTIDE SEQUENCE [LARGE SCALE GENOMIC DNA]</scope>
    <source>
        <strain evidence="10 11">CLA-AA-H78B</strain>
    </source>
</reference>
<dbReference type="PROSITE" id="PS51257">
    <property type="entry name" value="PROKAR_LIPOPROTEIN"/>
    <property type="match status" value="1"/>
</dbReference>
<dbReference type="InterPro" id="IPR037041">
    <property type="entry name" value="Trigger_fac_C_sf"/>
</dbReference>
<evidence type="ECO:0000313" key="11">
    <source>
        <dbReference type="Proteomes" id="UP001470288"/>
    </source>
</evidence>
<comment type="catalytic activity">
    <reaction evidence="1 7">
        <text>[protein]-peptidylproline (omega=180) = [protein]-peptidylproline (omega=0)</text>
        <dbReference type="Rhea" id="RHEA:16237"/>
        <dbReference type="Rhea" id="RHEA-COMP:10747"/>
        <dbReference type="Rhea" id="RHEA-COMP:10748"/>
        <dbReference type="ChEBI" id="CHEBI:83833"/>
        <dbReference type="ChEBI" id="CHEBI:83834"/>
        <dbReference type="EC" id="5.2.1.8"/>
    </reaction>
</comment>
<accession>A0ABV1I1T4</accession>
<dbReference type="EMBL" id="JBBMFC010000013">
    <property type="protein sequence ID" value="MEQ2578893.1"/>
    <property type="molecule type" value="Genomic_DNA"/>
</dbReference>
<dbReference type="EC" id="5.2.1.8" evidence="7"/>
<dbReference type="InterPro" id="IPR046357">
    <property type="entry name" value="PPIase_dom_sf"/>
</dbReference>
<keyword evidence="5 7" id="KW-0413">Isomerase</keyword>
<evidence type="ECO:0000256" key="2">
    <source>
        <dbReference type="ARBA" id="ARBA00004496"/>
    </source>
</evidence>